<dbReference type="InterPro" id="IPR013830">
    <property type="entry name" value="SGNH_hydro"/>
</dbReference>
<dbReference type="InterPro" id="IPR036514">
    <property type="entry name" value="SGNH_hydro_sf"/>
</dbReference>
<dbReference type="CDD" id="cd00229">
    <property type="entry name" value="SGNH_hydrolase"/>
    <property type="match status" value="1"/>
</dbReference>
<reference evidence="2 3" key="1">
    <citation type="submission" date="2017-07" db="EMBL/GenBank/DDBJ databases">
        <title>First draft Genome Sequence of Nocardia cerradoensis isolated from human infection.</title>
        <authorList>
            <person name="Carrasco G."/>
        </authorList>
    </citation>
    <scope>NUCLEOTIDE SEQUENCE [LARGE SCALE GENOMIC DNA]</scope>
    <source>
        <strain evidence="2 3">CNM20130759</strain>
    </source>
</reference>
<comment type="caution">
    <text evidence="2">The sequence shown here is derived from an EMBL/GenBank/DDBJ whole genome shotgun (WGS) entry which is preliminary data.</text>
</comment>
<evidence type="ECO:0000313" key="3">
    <source>
        <dbReference type="Proteomes" id="UP000215506"/>
    </source>
</evidence>
<dbReference type="Gene3D" id="3.40.50.1110">
    <property type="entry name" value="SGNH hydrolase"/>
    <property type="match status" value="1"/>
</dbReference>
<dbReference type="RefSeq" id="WP_039782311.1">
    <property type="nucleotide sequence ID" value="NZ_JAAXOR010000007.1"/>
</dbReference>
<evidence type="ECO:0000259" key="1">
    <source>
        <dbReference type="Pfam" id="PF13472"/>
    </source>
</evidence>
<feature type="domain" description="SGNH hydrolase-type esterase" evidence="1">
    <location>
        <begin position="215"/>
        <end position="401"/>
    </location>
</feature>
<dbReference type="Pfam" id="PF13472">
    <property type="entry name" value="Lipase_GDSL_2"/>
    <property type="match status" value="1"/>
</dbReference>
<proteinExistence type="predicted"/>
<organism evidence="2 3">
    <name type="scientific">Nocardia cerradoensis</name>
    <dbReference type="NCBI Taxonomy" id="85688"/>
    <lineage>
        <taxon>Bacteria</taxon>
        <taxon>Bacillati</taxon>
        <taxon>Actinomycetota</taxon>
        <taxon>Actinomycetes</taxon>
        <taxon>Mycobacteriales</taxon>
        <taxon>Nocardiaceae</taxon>
        <taxon>Nocardia</taxon>
    </lineage>
</organism>
<dbReference type="EMBL" id="NGAF01000053">
    <property type="protein sequence ID" value="OXR39888.1"/>
    <property type="molecule type" value="Genomic_DNA"/>
</dbReference>
<gene>
    <name evidence="2" type="ORF">B7C42_08034</name>
</gene>
<evidence type="ECO:0000313" key="2">
    <source>
        <dbReference type="EMBL" id="OXR39888.1"/>
    </source>
</evidence>
<dbReference type="AlphaFoldDB" id="A0A231GTI7"/>
<name>A0A231GTI7_9NOCA</name>
<sequence>MVERRPLVLDGGTVKELADGDSLQRALPLRTMILPHTNGGLGGTVATSLAAGTAGSTRFVVKLPVDVNRWRIKIRNRDSSETAKTSATLKKLVVGQHSLPGTGDASDTGSFAGSAATTIVSTDQTIPGDGSYYVSPWVTTAGALFTANQEWLLAFGWTFASSTAVQTGAGKAWTWTNATSGTDPTVAGSGGTVTFVPFEWVIEYECTTRRQVCFVIGDSIFEPIGGGRGTSSASIAPTPLWRGNVYLWAAEHNRLVVNISLAGWKLSDYATDMSNVIIAHIWNRLSLGTYPIDELLISGGSNDAFGGGGTLATMQAAVLTLISRVQTLASFTGPVYMGTIIPRTTTGDTVRAAYNDWLSLKPSFCTAVIDFAGAMRGASSTALWPDYTCDTIHPSWLGHRRMATELATMLP</sequence>
<protein>
    <recommendedName>
        <fullName evidence="1">SGNH hydrolase-type esterase domain-containing protein</fullName>
    </recommendedName>
</protein>
<dbReference type="SUPFAM" id="SSF52266">
    <property type="entry name" value="SGNH hydrolase"/>
    <property type="match status" value="1"/>
</dbReference>
<accession>A0A231GTI7</accession>
<keyword evidence="3" id="KW-1185">Reference proteome</keyword>
<dbReference type="Proteomes" id="UP000215506">
    <property type="component" value="Unassembled WGS sequence"/>
</dbReference>